<dbReference type="EMBL" id="AP014648">
    <property type="protein sequence ID" value="BAQ16102.1"/>
    <property type="molecule type" value="Genomic_DNA"/>
</dbReference>
<dbReference type="RefSeq" id="WP_045364452.1">
    <property type="nucleotide sequence ID" value="NZ_AP014648.1"/>
</dbReference>
<dbReference type="AlphaFoldDB" id="A0A0A8K0R8"/>
<name>A0A0A8K0R8_9HYPH</name>
<dbReference type="Proteomes" id="UP000031643">
    <property type="component" value="Chromosome"/>
</dbReference>
<gene>
    <name evidence="1" type="ORF">GL4_0639</name>
</gene>
<accession>A0A0A8K0R8</accession>
<dbReference type="HOGENOM" id="CLU_1014927_0_0_5"/>
<dbReference type="STRING" id="1384459.GL4_0639"/>
<proteinExistence type="predicted"/>
<organism evidence="1 2">
    <name type="scientific">Methyloceanibacter caenitepidi</name>
    <dbReference type="NCBI Taxonomy" id="1384459"/>
    <lineage>
        <taxon>Bacteria</taxon>
        <taxon>Pseudomonadati</taxon>
        <taxon>Pseudomonadota</taxon>
        <taxon>Alphaproteobacteria</taxon>
        <taxon>Hyphomicrobiales</taxon>
        <taxon>Hyphomicrobiaceae</taxon>
        <taxon>Methyloceanibacter</taxon>
    </lineage>
</organism>
<keyword evidence="2" id="KW-1185">Reference proteome</keyword>
<reference evidence="1 2" key="1">
    <citation type="submission" date="2014-09" db="EMBL/GenBank/DDBJ databases">
        <title>Genome sequencing of Methyloceanibacter caenitepidi Gela4.</title>
        <authorList>
            <person name="Takeuchi M."/>
            <person name="Susumu S."/>
            <person name="Kamagata Y."/>
            <person name="Oshima K."/>
            <person name="Hattori M."/>
            <person name="Iwasaki W."/>
        </authorList>
    </citation>
    <scope>NUCLEOTIDE SEQUENCE [LARGE SCALE GENOMIC DNA]</scope>
    <source>
        <strain evidence="1 2">Gela4</strain>
    </source>
</reference>
<dbReference type="KEGG" id="mcg:GL4_0639"/>
<evidence type="ECO:0000313" key="2">
    <source>
        <dbReference type="Proteomes" id="UP000031643"/>
    </source>
</evidence>
<sequence>MAFDVYTQTLTAAVVDDGTITFSYASGRVFGDYAAGGALLAVPTLQNVFTEDDDEIDVSYGASSIVVTYKGSTTIPKGTTVKFQATRDAADSVVDSLLTTTGVGAVTTEATTDVEEHGDGMFHITKLTLTDFAMGSSGDGANLALGASLYTFPAGAIMVEDSSIVGTINADISVQTDTPEVGLGTVVGAGVQATLGAVNAACENIGGPFAAASVNDGAVAGAGAASNTTGLYIAESGGLSHVVYLNAADGWADVTAAGPVTFTGVVTLKWRKIN</sequence>
<evidence type="ECO:0000313" key="1">
    <source>
        <dbReference type="EMBL" id="BAQ16102.1"/>
    </source>
</evidence>
<protein>
    <submittedName>
        <fullName evidence="1">Uncharacterized protein</fullName>
    </submittedName>
</protein>